<name>A0A200PZ05_MACCD</name>
<dbReference type="STRING" id="56857.A0A200PZ05"/>
<evidence type="ECO:0000313" key="1">
    <source>
        <dbReference type="EMBL" id="OVA03469.1"/>
    </source>
</evidence>
<comment type="caution">
    <text evidence="1">The sequence shown here is derived from an EMBL/GenBank/DDBJ whole genome shotgun (WGS) entry which is preliminary data.</text>
</comment>
<dbReference type="Proteomes" id="UP000195402">
    <property type="component" value="Unassembled WGS sequence"/>
</dbReference>
<keyword evidence="2" id="KW-1185">Reference proteome</keyword>
<dbReference type="Pfam" id="PF12796">
    <property type="entry name" value="Ank_2"/>
    <property type="match status" value="1"/>
</dbReference>
<dbReference type="SUPFAM" id="SSF48403">
    <property type="entry name" value="Ankyrin repeat"/>
    <property type="match status" value="1"/>
</dbReference>
<dbReference type="InParanoid" id="A0A200PZ05"/>
<dbReference type="OMA" id="MNPNSMI"/>
<dbReference type="OrthoDB" id="1930691at2759"/>
<dbReference type="SMART" id="SM00248">
    <property type="entry name" value="ANK"/>
    <property type="match status" value="3"/>
</dbReference>
<organism evidence="1 2">
    <name type="scientific">Macleaya cordata</name>
    <name type="common">Five-seeded plume-poppy</name>
    <name type="synonym">Bocconia cordata</name>
    <dbReference type="NCBI Taxonomy" id="56857"/>
    <lineage>
        <taxon>Eukaryota</taxon>
        <taxon>Viridiplantae</taxon>
        <taxon>Streptophyta</taxon>
        <taxon>Embryophyta</taxon>
        <taxon>Tracheophyta</taxon>
        <taxon>Spermatophyta</taxon>
        <taxon>Magnoliopsida</taxon>
        <taxon>Ranunculales</taxon>
        <taxon>Papaveraceae</taxon>
        <taxon>Papaveroideae</taxon>
        <taxon>Macleaya</taxon>
    </lineage>
</organism>
<dbReference type="AlphaFoldDB" id="A0A200PZ05"/>
<reference evidence="1 2" key="1">
    <citation type="journal article" date="2017" name="Mol. Plant">
        <title>The Genome of Medicinal Plant Macleaya cordata Provides New Insights into Benzylisoquinoline Alkaloids Metabolism.</title>
        <authorList>
            <person name="Liu X."/>
            <person name="Liu Y."/>
            <person name="Huang P."/>
            <person name="Ma Y."/>
            <person name="Qing Z."/>
            <person name="Tang Q."/>
            <person name="Cao H."/>
            <person name="Cheng P."/>
            <person name="Zheng Y."/>
            <person name="Yuan Z."/>
            <person name="Zhou Y."/>
            <person name="Liu J."/>
            <person name="Tang Z."/>
            <person name="Zhuo Y."/>
            <person name="Zhang Y."/>
            <person name="Yu L."/>
            <person name="Huang J."/>
            <person name="Yang P."/>
            <person name="Peng Q."/>
            <person name="Zhang J."/>
            <person name="Jiang W."/>
            <person name="Zhang Z."/>
            <person name="Lin K."/>
            <person name="Ro D.K."/>
            <person name="Chen X."/>
            <person name="Xiong X."/>
            <person name="Shang Y."/>
            <person name="Huang S."/>
            <person name="Zeng J."/>
        </authorList>
    </citation>
    <scope>NUCLEOTIDE SEQUENCE [LARGE SCALE GENOMIC DNA]</scope>
    <source>
        <strain evidence="2">cv. BLH2017</strain>
        <tissue evidence="1">Root</tissue>
    </source>
</reference>
<proteinExistence type="predicted"/>
<dbReference type="PANTHER" id="PTHR24121:SF15">
    <property type="entry name" value="ANKYRIN REPEAT PROTEIN"/>
    <property type="match status" value="1"/>
</dbReference>
<accession>A0A200PZ05</accession>
<evidence type="ECO:0000313" key="2">
    <source>
        <dbReference type="Proteomes" id="UP000195402"/>
    </source>
</evidence>
<sequence>MASELSNPPVITSEGREMTNENVSIETIKKTMFKKAMRGLWDDVVTDYQNPVAQEIKITRSGDTLIHVAVFDGQVETVRRLVDLISNENASKILKMENHGGNTPLHLAAALGSVEMCECIAARDSSLIGARNHDGETPLFLAALHGKKQAFLCLHSMSQNREDLMSRNRDYYSYCRRNDGETILHCAIMGEYFGE</sequence>
<dbReference type="InterPro" id="IPR036770">
    <property type="entry name" value="Ankyrin_rpt-contain_sf"/>
</dbReference>
<dbReference type="PANTHER" id="PTHR24121">
    <property type="entry name" value="NO MECHANORECEPTOR POTENTIAL C, ISOFORM D-RELATED"/>
    <property type="match status" value="1"/>
</dbReference>
<dbReference type="InterPro" id="IPR002110">
    <property type="entry name" value="Ankyrin_rpt"/>
</dbReference>
<protein>
    <submittedName>
        <fullName evidence="1">Ankyrin repeat</fullName>
    </submittedName>
</protein>
<dbReference type="Gene3D" id="1.25.40.20">
    <property type="entry name" value="Ankyrin repeat-containing domain"/>
    <property type="match status" value="1"/>
</dbReference>
<gene>
    <name evidence="1" type="ORF">BVC80_1477g22</name>
</gene>
<dbReference type="EMBL" id="MVGT01003685">
    <property type="protein sequence ID" value="OVA03469.1"/>
    <property type="molecule type" value="Genomic_DNA"/>
</dbReference>